<dbReference type="InterPro" id="IPR001940">
    <property type="entry name" value="Peptidase_S1C"/>
</dbReference>
<evidence type="ECO:0000259" key="6">
    <source>
        <dbReference type="PROSITE" id="PS50106"/>
    </source>
</evidence>
<dbReference type="GO" id="GO:0006508">
    <property type="term" value="P:proteolysis"/>
    <property type="evidence" value="ECO:0007669"/>
    <property type="project" value="UniProtKB-KW"/>
</dbReference>
<organism evidence="7 8">
    <name type="scientific">Oceanirhabdus seepicola</name>
    <dbReference type="NCBI Taxonomy" id="2828781"/>
    <lineage>
        <taxon>Bacteria</taxon>
        <taxon>Bacillati</taxon>
        <taxon>Bacillota</taxon>
        <taxon>Clostridia</taxon>
        <taxon>Eubacteriales</taxon>
        <taxon>Clostridiaceae</taxon>
        <taxon>Oceanirhabdus</taxon>
    </lineage>
</organism>
<dbReference type="InterPro" id="IPR009003">
    <property type="entry name" value="Peptidase_S1_PA"/>
</dbReference>
<dbReference type="InterPro" id="IPR001478">
    <property type="entry name" value="PDZ"/>
</dbReference>
<evidence type="ECO:0000256" key="4">
    <source>
        <dbReference type="SAM" id="Coils"/>
    </source>
</evidence>
<keyword evidence="5" id="KW-1133">Transmembrane helix</keyword>
<dbReference type="SUPFAM" id="SSF50156">
    <property type="entry name" value="PDZ domain-like"/>
    <property type="match status" value="1"/>
</dbReference>
<keyword evidence="3" id="KW-0378">Hydrolase</keyword>
<dbReference type="AlphaFoldDB" id="A0A9J6P7X1"/>
<dbReference type="Gene3D" id="2.40.10.120">
    <property type="match status" value="1"/>
</dbReference>
<dbReference type="PANTHER" id="PTHR22939">
    <property type="entry name" value="SERINE PROTEASE FAMILY S1C HTRA-RELATED"/>
    <property type="match status" value="1"/>
</dbReference>
<proteinExistence type="inferred from homology"/>
<dbReference type="Pfam" id="PF13365">
    <property type="entry name" value="Trypsin_2"/>
    <property type="match status" value="1"/>
</dbReference>
<evidence type="ECO:0000256" key="5">
    <source>
        <dbReference type="SAM" id="Phobius"/>
    </source>
</evidence>
<evidence type="ECO:0000256" key="3">
    <source>
        <dbReference type="ARBA" id="ARBA00022801"/>
    </source>
</evidence>
<dbReference type="SMART" id="SM00228">
    <property type="entry name" value="PDZ"/>
    <property type="match status" value="1"/>
</dbReference>
<evidence type="ECO:0000313" key="8">
    <source>
        <dbReference type="Proteomes" id="UP001056429"/>
    </source>
</evidence>
<feature type="transmembrane region" description="Helical" evidence="5">
    <location>
        <begin position="21"/>
        <end position="43"/>
    </location>
</feature>
<reference evidence="7" key="1">
    <citation type="journal article" date="2021" name="mSystems">
        <title>Bacteria and Archaea Synergistically Convert Glycine Betaine to Biogenic Methane in the Formosa Cold Seep of the South China Sea.</title>
        <authorList>
            <person name="Li L."/>
            <person name="Zhang W."/>
            <person name="Zhang S."/>
            <person name="Song L."/>
            <person name="Sun Q."/>
            <person name="Zhang H."/>
            <person name="Xiang H."/>
            <person name="Dong X."/>
        </authorList>
    </citation>
    <scope>NUCLEOTIDE SEQUENCE</scope>
    <source>
        <strain evidence="7">ZWT</strain>
    </source>
</reference>
<keyword evidence="5" id="KW-0472">Membrane</keyword>
<gene>
    <name evidence="7" type="ORF">KDK92_20225</name>
</gene>
<dbReference type="GO" id="GO:0004252">
    <property type="term" value="F:serine-type endopeptidase activity"/>
    <property type="evidence" value="ECO:0007669"/>
    <property type="project" value="InterPro"/>
</dbReference>
<dbReference type="PROSITE" id="PS50106">
    <property type="entry name" value="PDZ"/>
    <property type="match status" value="1"/>
</dbReference>
<keyword evidence="4" id="KW-0175">Coiled coil</keyword>
<dbReference type="RefSeq" id="WP_250861211.1">
    <property type="nucleotide sequence ID" value="NZ_JAGSOJ010000005.1"/>
</dbReference>
<comment type="similarity">
    <text evidence="1">Belongs to the peptidase S1C family.</text>
</comment>
<dbReference type="EMBL" id="JAGSOJ010000005">
    <property type="protein sequence ID" value="MCM1992062.1"/>
    <property type="molecule type" value="Genomic_DNA"/>
</dbReference>
<dbReference type="SUPFAM" id="SSF50494">
    <property type="entry name" value="Trypsin-like serine proteases"/>
    <property type="match status" value="1"/>
</dbReference>
<dbReference type="PANTHER" id="PTHR22939:SF129">
    <property type="entry name" value="SERINE PROTEASE HTRA2, MITOCHONDRIAL"/>
    <property type="match status" value="1"/>
</dbReference>
<dbReference type="PRINTS" id="PR00834">
    <property type="entry name" value="PROTEASES2C"/>
</dbReference>
<sequence length="367" mass="40557">MTKNRGNIVFKKSKRNIYKRGLGISLFVLTSMIIGVTLSSLMLNEEISADINREDKELNAKTQEKNIDTLLESTMPSIVAVLSFDGEISNNDVTIGSGVICNEKGYILTVNHIVYGSDKIQVKLNNGQIYDARFVGYDKYSDIAILKIKENGLKTAKFANNNSLKLGENTLLISSDISEENLGGISRGIINSISMQSDYLDEEIEESFNNEIIFSDVFSRKGSDGGVLINYNGEVVGINNFNLREKIDENKYSVAVSVDKIADTIDQIMRYGFISRPAIGIYGGNVISTKGSESIGVYIHDIKKDSGADYAGLRPTDVIMEVNDIKVGSMEELIDIISKCNIGESVICKIKRNNSIERVTVRLGRRD</sequence>
<evidence type="ECO:0000313" key="7">
    <source>
        <dbReference type="EMBL" id="MCM1992062.1"/>
    </source>
</evidence>
<keyword evidence="2 7" id="KW-0645">Protease</keyword>
<keyword evidence="5" id="KW-0812">Transmembrane</keyword>
<evidence type="ECO:0000256" key="2">
    <source>
        <dbReference type="ARBA" id="ARBA00022670"/>
    </source>
</evidence>
<dbReference type="Pfam" id="PF13180">
    <property type="entry name" value="PDZ_2"/>
    <property type="match status" value="1"/>
</dbReference>
<reference evidence="7" key="2">
    <citation type="submission" date="2021-04" db="EMBL/GenBank/DDBJ databases">
        <authorList>
            <person name="Dong X."/>
        </authorList>
    </citation>
    <scope>NUCLEOTIDE SEQUENCE</scope>
    <source>
        <strain evidence="7">ZWT</strain>
    </source>
</reference>
<accession>A0A9J6P7X1</accession>
<protein>
    <submittedName>
        <fullName evidence="7">Serine protease</fullName>
    </submittedName>
</protein>
<name>A0A9J6P7X1_9CLOT</name>
<dbReference type="Gene3D" id="2.30.42.10">
    <property type="match status" value="1"/>
</dbReference>
<comment type="caution">
    <text evidence="7">The sequence shown here is derived from an EMBL/GenBank/DDBJ whole genome shotgun (WGS) entry which is preliminary data.</text>
</comment>
<feature type="domain" description="PDZ" evidence="6">
    <location>
        <begin position="274"/>
        <end position="337"/>
    </location>
</feature>
<dbReference type="InterPro" id="IPR036034">
    <property type="entry name" value="PDZ_sf"/>
</dbReference>
<keyword evidence="8" id="KW-1185">Reference proteome</keyword>
<dbReference type="Proteomes" id="UP001056429">
    <property type="component" value="Unassembled WGS sequence"/>
</dbReference>
<evidence type="ECO:0000256" key="1">
    <source>
        <dbReference type="ARBA" id="ARBA00010541"/>
    </source>
</evidence>
<feature type="coiled-coil region" evidence="4">
    <location>
        <begin position="44"/>
        <end position="73"/>
    </location>
</feature>